<proteinExistence type="predicted"/>
<evidence type="ECO:0000259" key="1">
    <source>
        <dbReference type="Pfam" id="PF00773"/>
    </source>
</evidence>
<accession>A0A4Y2MWP5</accession>
<evidence type="ECO:0000313" key="3">
    <source>
        <dbReference type="Proteomes" id="UP000499080"/>
    </source>
</evidence>
<dbReference type="GO" id="GO:0016075">
    <property type="term" value="P:rRNA catabolic process"/>
    <property type="evidence" value="ECO:0007669"/>
    <property type="project" value="TreeGrafter"/>
</dbReference>
<name>A0A4Y2MWP5_ARAVE</name>
<feature type="non-terminal residue" evidence="2">
    <location>
        <position position="1"/>
    </location>
</feature>
<reference evidence="2 3" key="1">
    <citation type="journal article" date="2019" name="Sci. Rep.">
        <title>Orb-weaving spider Araneus ventricosus genome elucidates the spidroin gene catalogue.</title>
        <authorList>
            <person name="Kono N."/>
            <person name="Nakamura H."/>
            <person name="Ohtoshi R."/>
            <person name="Moran D.A.P."/>
            <person name="Shinohara A."/>
            <person name="Yoshida Y."/>
            <person name="Fujiwara M."/>
            <person name="Mori M."/>
            <person name="Tomita M."/>
            <person name="Arakawa K."/>
        </authorList>
    </citation>
    <scope>NUCLEOTIDE SEQUENCE [LARGE SCALE GENOMIC DNA]</scope>
</reference>
<dbReference type="OrthoDB" id="372421at2759"/>
<keyword evidence="2" id="KW-0378">Hydrolase</keyword>
<comment type="caution">
    <text evidence="2">The sequence shown here is derived from an EMBL/GenBank/DDBJ whole genome shotgun (WGS) entry which is preliminary data.</text>
</comment>
<dbReference type="GO" id="GO:0000176">
    <property type="term" value="C:nuclear exosome (RNase complex)"/>
    <property type="evidence" value="ECO:0007669"/>
    <property type="project" value="TreeGrafter"/>
</dbReference>
<dbReference type="InterPro" id="IPR012340">
    <property type="entry name" value="NA-bd_OB-fold"/>
</dbReference>
<dbReference type="GO" id="GO:0000175">
    <property type="term" value="F:3'-5'-RNA exonuclease activity"/>
    <property type="evidence" value="ECO:0007669"/>
    <property type="project" value="TreeGrafter"/>
</dbReference>
<keyword evidence="2" id="KW-0269">Exonuclease</keyword>
<dbReference type="GO" id="GO:0004519">
    <property type="term" value="F:endonuclease activity"/>
    <property type="evidence" value="ECO:0007669"/>
    <property type="project" value="TreeGrafter"/>
</dbReference>
<dbReference type="InterPro" id="IPR001900">
    <property type="entry name" value="RNase_II/R"/>
</dbReference>
<sequence length="84" mass="9438">GFKIEVHSGKALAESLDAAVVPENPYFNTMLRMVATRCMAQALYFSSGVLPVSDYFHYGLAVSIYTHFTSPIRRYFVKLDNSIL</sequence>
<keyword evidence="2" id="KW-0540">Nuclease</keyword>
<dbReference type="Proteomes" id="UP000499080">
    <property type="component" value="Unassembled WGS sequence"/>
</dbReference>
<organism evidence="2 3">
    <name type="scientific">Araneus ventricosus</name>
    <name type="common">Orbweaver spider</name>
    <name type="synonym">Epeira ventricosa</name>
    <dbReference type="NCBI Taxonomy" id="182803"/>
    <lineage>
        <taxon>Eukaryota</taxon>
        <taxon>Metazoa</taxon>
        <taxon>Ecdysozoa</taxon>
        <taxon>Arthropoda</taxon>
        <taxon>Chelicerata</taxon>
        <taxon>Arachnida</taxon>
        <taxon>Araneae</taxon>
        <taxon>Araneomorphae</taxon>
        <taxon>Entelegynae</taxon>
        <taxon>Araneoidea</taxon>
        <taxon>Araneidae</taxon>
        <taxon>Araneus</taxon>
    </lineage>
</organism>
<dbReference type="GO" id="GO:0071031">
    <property type="term" value="P:nuclear mRNA surveillance of mRNA 3'-end processing"/>
    <property type="evidence" value="ECO:0007669"/>
    <property type="project" value="TreeGrafter"/>
</dbReference>
<feature type="domain" description="RNB" evidence="1">
    <location>
        <begin position="12"/>
        <end position="75"/>
    </location>
</feature>
<dbReference type="PANTHER" id="PTHR23355">
    <property type="entry name" value="RIBONUCLEASE"/>
    <property type="match status" value="1"/>
</dbReference>
<dbReference type="PANTHER" id="PTHR23355:SF35">
    <property type="entry name" value="EXOSOME COMPLEX EXONUCLEASE RRP44"/>
    <property type="match status" value="1"/>
</dbReference>
<dbReference type="EMBL" id="BGPR01206384">
    <property type="protein sequence ID" value="GBN31113.1"/>
    <property type="molecule type" value="Genomic_DNA"/>
</dbReference>
<dbReference type="AlphaFoldDB" id="A0A4Y2MWP5"/>
<evidence type="ECO:0000313" key="2">
    <source>
        <dbReference type="EMBL" id="GBN31113.1"/>
    </source>
</evidence>
<dbReference type="GO" id="GO:0003723">
    <property type="term" value="F:RNA binding"/>
    <property type="evidence" value="ECO:0007669"/>
    <property type="project" value="InterPro"/>
</dbReference>
<dbReference type="GO" id="GO:0000177">
    <property type="term" value="C:cytoplasmic exosome (RNase complex)"/>
    <property type="evidence" value="ECO:0007669"/>
    <property type="project" value="TreeGrafter"/>
</dbReference>
<keyword evidence="3" id="KW-1185">Reference proteome</keyword>
<gene>
    <name evidence="2" type="primary">dis-3</name>
    <name evidence="2" type="ORF">AVEN_193282_1</name>
</gene>
<protein>
    <submittedName>
        <fullName evidence="2">Putative exosome complex exonuclease RRP44</fullName>
    </submittedName>
</protein>
<dbReference type="InterPro" id="IPR050180">
    <property type="entry name" value="RNR_Ribonuclease"/>
</dbReference>
<dbReference type="Pfam" id="PF00773">
    <property type="entry name" value="RNB"/>
    <property type="match status" value="1"/>
</dbReference>
<dbReference type="SUPFAM" id="SSF50249">
    <property type="entry name" value="Nucleic acid-binding proteins"/>
    <property type="match status" value="1"/>
</dbReference>